<dbReference type="SUPFAM" id="SSF52172">
    <property type="entry name" value="CheY-like"/>
    <property type="match status" value="1"/>
</dbReference>
<evidence type="ECO:0000256" key="3">
    <source>
        <dbReference type="ARBA" id="ARBA00022491"/>
    </source>
</evidence>
<dbReference type="PANTHER" id="PTHR48111:SF55">
    <property type="entry name" value="AEROBIC RESPIRATION CONTROL PROTEIN ARCA"/>
    <property type="match status" value="1"/>
</dbReference>
<dbReference type="RefSeq" id="WP_266346817.1">
    <property type="nucleotide sequence ID" value="NZ_JAPKNG010000001.1"/>
</dbReference>
<feature type="domain" description="OmpR/PhoB-type" evidence="13">
    <location>
        <begin position="125"/>
        <end position="228"/>
    </location>
</feature>
<keyword evidence="6" id="KW-0805">Transcription regulation</keyword>
<evidence type="ECO:0000256" key="11">
    <source>
        <dbReference type="PROSITE-ProRule" id="PRU01091"/>
    </source>
</evidence>
<dbReference type="Proteomes" id="UP001241603">
    <property type="component" value="Unassembled WGS sequence"/>
</dbReference>
<dbReference type="InterPro" id="IPR001867">
    <property type="entry name" value="OmpR/PhoB-type_DNA-bd"/>
</dbReference>
<organism evidence="14 15">
    <name type="scientific">Kaistia dalseonensis</name>
    <dbReference type="NCBI Taxonomy" id="410840"/>
    <lineage>
        <taxon>Bacteria</taxon>
        <taxon>Pseudomonadati</taxon>
        <taxon>Pseudomonadota</taxon>
        <taxon>Alphaproteobacteria</taxon>
        <taxon>Hyphomicrobiales</taxon>
        <taxon>Kaistiaceae</taxon>
        <taxon>Kaistia</taxon>
    </lineage>
</organism>
<dbReference type="SUPFAM" id="SSF46894">
    <property type="entry name" value="C-terminal effector domain of the bipartite response regulators"/>
    <property type="match status" value="1"/>
</dbReference>
<evidence type="ECO:0000256" key="8">
    <source>
        <dbReference type="ARBA" id="ARBA00023159"/>
    </source>
</evidence>
<proteinExistence type="predicted"/>
<dbReference type="PROSITE" id="PS50110">
    <property type="entry name" value="RESPONSE_REGULATORY"/>
    <property type="match status" value="1"/>
</dbReference>
<evidence type="ECO:0000313" key="14">
    <source>
        <dbReference type="EMBL" id="MDQ0435860.1"/>
    </source>
</evidence>
<protein>
    <submittedName>
        <fullName evidence="14">DNA-binding response OmpR family regulator</fullName>
    </submittedName>
</protein>
<dbReference type="EMBL" id="JAUSVO010000001">
    <property type="protein sequence ID" value="MDQ0435860.1"/>
    <property type="molecule type" value="Genomic_DNA"/>
</dbReference>
<evidence type="ECO:0000256" key="1">
    <source>
        <dbReference type="ARBA" id="ARBA00004496"/>
    </source>
</evidence>
<dbReference type="InterPro" id="IPR039420">
    <property type="entry name" value="WalR-like"/>
</dbReference>
<dbReference type="InterPro" id="IPR036388">
    <property type="entry name" value="WH-like_DNA-bd_sf"/>
</dbReference>
<comment type="subcellular location">
    <subcellularLocation>
        <location evidence="1">Cytoplasm</location>
    </subcellularLocation>
</comment>
<keyword evidence="7 11" id="KW-0238">DNA-binding</keyword>
<reference evidence="14 15" key="1">
    <citation type="submission" date="2023-07" db="EMBL/GenBank/DDBJ databases">
        <title>Genomic Encyclopedia of Type Strains, Phase IV (KMG-IV): sequencing the most valuable type-strain genomes for metagenomic binning, comparative biology and taxonomic classification.</title>
        <authorList>
            <person name="Goeker M."/>
        </authorList>
    </citation>
    <scope>NUCLEOTIDE SEQUENCE [LARGE SCALE GENOMIC DNA]</scope>
    <source>
        <strain evidence="14 15">B6-8</strain>
    </source>
</reference>
<dbReference type="Gene3D" id="3.40.50.2300">
    <property type="match status" value="1"/>
</dbReference>
<dbReference type="PANTHER" id="PTHR48111">
    <property type="entry name" value="REGULATOR OF RPOS"/>
    <property type="match status" value="1"/>
</dbReference>
<evidence type="ECO:0000259" key="13">
    <source>
        <dbReference type="PROSITE" id="PS51755"/>
    </source>
</evidence>
<dbReference type="Gene3D" id="1.10.10.10">
    <property type="entry name" value="Winged helix-like DNA-binding domain superfamily/Winged helix DNA-binding domain"/>
    <property type="match status" value="1"/>
</dbReference>
<evidence type="ECO:0000256" key="7">
    <source>
        <dbReference type="ARBA" id="ARBA00023125"/>
    </source>
</evidence>
<evidence type="ECO:0000313" key="15">
    <source>
        <dbReference type="Proteomes" id="UP001241603"/>
    </source>
</evidence>
<sequence>MSAGIVVVEDTVSLREDLVEFLLDRGFDAFGAGDGRALDAVMANHAIDLVLLDLNLPLEGGFSIARRLRQTSDVGIVILSCRDADRDRVSGIEAGADAYLVKEASLELIEATCRGVLRRVRPGRPNIAPADHAVPWRLETTGWRLSGPTGGAVRLTGSEFELLAVIMQEPGATIAREEILSRMGRVPTRENERAIEVRISRLKRRVGAEIGQPLPLQSIYGRGYCFQAAALVTP</sequence>
<evidence type="ECO:0000256" key="6">
    <source>
        <dbReference type="ARBA" id="ARBA00023015"/>
    </source>
</evidence>
<dbReference type="GO" id="GO:0003677">
    <property type="term" value="F:DNA binding"/>
    <property type="evidence" value="ECO:0007669"/>
    <property type="project" value="UniProtKB-KW"/>
</dbReference>
<evidence type="ECO:0000256" key="4">
    <source>
        <dbReference type="ARBA" id="ARBA00022553"/>
    </source>
</evidence>
<feature type="modified residue" description="4-aspartylphosphate" evidence="10">
    <location>
        <position position="53"/>
    </location>
</feature>
<dbReference type="InterPro" id="IPR011006">
    <property type="entry name" value="CheY-like_superfamily"/>
</dbReference>
<name>A0ABU0H0M2_9HYPH</name>
<evidence type="ECO:0000256" key="5">
    <source>
        <dbReference type="ARBA" id="ARBA00023012"/>
    </source>
</evidence>
<dbReference type="CDD" id="cd00383">
    <property type="entry name" value="trans_reg_C"/>
    <property type="match status" value="1"/>
</dbReference>
<evidence type="ECO:0000256" key="2">
    <source>
        <dbReference type="ARBA" id="ARBA00022490"/>
    </source>
</evidence>
<dbReference type="InterPro" id="IPR016032">
    <property type="entry name" value="Sig_transdc_resp-reg_C-effctor"/>
</dbReference>
<evidence type="ECO:0000256" key="10">
    <source>
        <dbReference type="PROSITE-ProRule" id="PRU00169"/>
    </source>
</evidence>
<feature type="DNA-binding region" description="OmpR/PhoB-type" evidence="11">
    <location>
        <begin position="125"/>
        <end position="228"/>
    </location>
</feature>
<evidence type="ECO:0000259" key="12">
    <source>
        <dbReference type="PROSITE" id="PS50110"/>
    </source>
</evidence>
<keyword evidence="2" id="KW-0963">Cytoplasm</keyword>
<keyword evidence="8" id="KW-0010">Activator</keyword>
<accession>A0ABU0H0M2</accession>
<gene>
    <name evidence="14" type="ORF">QO014_000230</name>
</gene>
<keyword evidence="9" id="KW-0804">Transcription</keyword>
<keyword evidence="4 10" id="KW-0597">Phosphoprotein</keyword>
<dbReference type="SMART" id="SM00862">
    <property type="entry name" value="Trans_reg_C"/>
    <property type="match status" value="1"/>
</dbReference>
<dbReference type="Pfam" id="PF00486">
    <property type="entry name" value="Trans_reg_C"/>
    <property type="match status" value="1"/>
</dbReference>
<evidence type="ECO:0000256" key="9">
    <source>
        <dbReference type="ARBA" id="ARBA00023163"/>
    </source>
</evidence>
<feature type="domain" description="Response regulatory" evidence="12">
    <location>
        <begin position="4"/>
        <end position="117"/>
    </location>
</feature>
<keyword evidence="5" id="KW-0902">Two-component regulatory system</keyword>
<dbReference type="PROSITE" id="PS51755">
    <property type="entry name" value="OMPR_PHOB"/>
    <property type="match status" value="1"/>
</dbReference>
<comment type="caution">
    <text evidence="14">The sequence shown here is derived from an EMBL/GenBank/DDBJ whole genome shotgun (WGS) entry which is preliminary data.</text>
</comment>
<dbReference type="InterPro" id="IPR001789">
    <property type="entry name" value="Sig_transdc_resp-reg_receiver"/>
</dbReference>
<keyword evidence="15" id="KW-1185">Reference proteome</keyword>
<dbReference type="Pfam" id="PF00072">
    <property type="entry name" value="Response_reg"/>
    <property type="match status" value="1"/>
</dbReference>
<keyword evidence="3" id="KW-0678">Repressor</keyword>
<dbReference type="SMART" id="SM00448">
    <property type="entry name" value="REC"/>
    <property type="match status" value="1"/>
</dbReference>